<evidence type="ECO:0000256" key="1">
    <source>
        <dbReference type="SAM" id="MobiDB-lite"/>
    </source>
</evidence>
<evidence type="ECO:0008006" key="4">
    <source>
        <dbReference type="Google" id="ProtNLM"/>
    </source>
</evidence>
<sequence>MATSCYCRGAAICDQGHHTCTDCTCDTDGAPQEQPTAYGHANPSTARLAAWQQKQEARR</sequence>
<keyword evidence="3" id="KW-1185">Reference proteome</keyword>
<protein>
    <recommendedName>
        <fullName evidence="4">Metallothionein</fullName>
    </recommendedName>
</protein>
<proteinExistence type="predicted"/>
<dbReference type="Proteomes" id="UP000643279">
    <property type="component" value="Unassembled WGS sequence"/>
</dbReference>
<name>A0ABQ2APP2_9MICC</name>
<gene>
    <name evidence="2" type="ORF">GCM10007170_15920</name>
</gene>
<reference evidence="3" key="1">
    <citation type="journal article" date="2019" name="Int. J. Syst. Evol. Microbiol.">
        <title>The Global Catalogue of Microorganisms (GCM) 10K type strain sequencing project: providing services to taxonomists for standard genome sequencing and annotation.</title>
        <authorList>
            <consortium name="The Broad Institute Genomics Platform"/>
            <consortium name="The Broad Institute Genome Sequencing Center for Infectious Disease"/>
            <person name="Wu L."/>
            <person name="Ma J."/>
        </authorList>
    </citation>
    <scope>NUCLEOTIDE SEQUENCE [LARGE SCALE GENOMIC DNA]</scope>
    <source>
        <strain evidence="3">CGMCC 1.12778</strain>
    </source>
</reference>
<evidence type="ECO:0000313" key="2">
    <source>
        <dbReference type="EMBL" id="GGH93922.1"/>
    </source>
</evidence>
<accession>A0ABQ2APP2</accession>
<feature type="region of interest" description="Disordered" evidence="1">
    <location>
        <begin position="34"/>
        <end position="59"/>
    </location>
</feature>
<evidence type="ECO:0000313" key="3">
    <source>
        <dbReference type="Proteomes" id="UP000643279"/>
    </source>
</evidence>
<dbReference type="EMBL" id="BMFW01000005">
    <property type="protein sequence ID" value="GGH93922.1"/>
    <property type="molecule type" value="Genomic_DNA"/>
</dbReference>
<comment type="caution">
    <text evidence="2">The sequence shown here is derived from an EMBL/GenBank/DDBJ whole genome shotgun (WGS) entry which is preliminary data.</text>
</comment>
<organism evidence="2 3">
    <name type="scientific">Arthrobacter liuii</name>
    <dbReference type="NCBI Taxonomy" id="1476996"/>
    <lineage>
        <taxon>Bacteria</taxon>
        <taxon>Bacillati</taxon>
        <taxon>Actinomycetota</taxon>
        <taxon>Actinomycetes</taxon>
        <taxon>Micrococcales</taxon>
        <taxon>Micrococcaceae</taxon>
        <taxon>Arthrobacter</taxon>
    </lineage>
</organism>